<dbReference type="Gene3D" id="3.40.50.10140">
    <property type="entry name" value="Toll/interleukin-1 receptor homology (TIR) domain"/>
    <property type="match status" value="1"/>
</dbReference>
<dbReference type="PROSITE" id="PS50104">
    <property type="entry name" value="TIR"/>
    <property type="match status" value="1"/>
</dbReference>
<dbReference type="AlphaFoldDB" id="A0A2P5AL32"/>
<evidence type="ECO:0000313" key="3">
    <source>
        <dbReference type="EMBL" id="PON37244.1"/>
    </source>
</evidence>
<name>A0A2P5AL32_PARAD</name>
<sequence>MKRKDMKLDLSQKKYDVFLSFRGEDTRKNFTSHLHKALLQQKIETYIDDRLERGDEISQALLDAIQGSQISIIIFSENYANSSWCLDELLHILYCWEKIKQIVLPVFYHVNPSHVRKQQGSYAAAFAKHEERFKDNRMINKWRSALTTASNLSGYDASNTR</sequence>
<keyword evidence="4" id="KW-1185">Reference proteome</keyword>
<evidence type="ECO:0000256" key="1">
    <source>
        <dbReference type="ARBA" id="ARBA00023027"/>
    </source>
</evidence>
<dbReference type="PANTHER" id="PTHR32009">
    <property type="entry name" value="TMV RESISTANCE PROTEIN N-LIKE"/>
    <property type="match status" value="1"/>
</dbReference>
<keyword evidence="1" id="KW-0520">NAD</keyword>
<proteinExistence type="predicted"/>
<dbReference type="InterPro" id="IPR000157">
    <property type="entry name" value="TIR_dom"/>
</dbReference>
<dbReference type="OrthoDB" id="1905256at2759"/>
<dbReference type="Pfam" id="PF01582">
    <property type="entry name" value="TIR"/>
    <property type="match status" value="1"/>
</dbReference>
<dbReference type="SMART" id="SM00255">
    <property type="entry name" value="TIR"/>
    <property type="match status" value="1"/>
</dbReference>
<protein>
    <submittedName>
        <fullName evidence="3">TIR domain containing protein</fullName>
    </submittedName>
</protein>
<evidence type="ECO:0000313" key="4">
    <source>
        <dbReference type="Proteomes" id="UP000237105"/>
    </source>
</evidence>
<dbReference type="Proteomes" id="UP000237105">
    <property type="component" value="Unassembled WGS sequence"/>
</dbReference>
<dbReference type="GO" id="GO:0007165">
    <property type="term" value="P:signal transduction"/>
    <property type="evidence" value="ECO:0007669"/>
    <property type="project" value="InterPro"/>
</dbReference>
<evidence type="ECO:0000259" key="2">
    <source>
        <dbReference type="PROSITE" id="PS50104"/>
    </source>
</evidence>
<dbReference type="SUPFAM" id="SSF52200">
    <property type="entry name" value="Toll/Interleukin receptor TIR domain"/>
    <property type="match status" value="1"/>
</dbReference>
<gene>
    <name evidence="3" type="ORF">PanWU01x14_322220</name>
</gene>
<dbReference type="FunFam" id="3.40.50.10140:FF:000007">
    <property type="entry name" value="Disease resistance protein (TIR-NBS-LRR class)"/>
    <property type="match status" value="1"/>
</dbReference>
<feature type="domain" description="TIR" evidence="2">
    <location>
        <begin position="13"/>
        <end position="161"/>
    </location>
</feature>
<dbReference type="InterPro" id="IPR035897">
    <property type="entry name" value="Toll_tir_struct_dom_sf"/>
</dbReference>
<accession>A0A2P5AL32</accession>
<organism evidence="3 4">
    <name type="scientific">Parasponia andersonii</name>
    <name type="common">Sponia andersonii</name>
    <dbReference type="NCBI Taxonomy" id="3476"/>
    <lineage>
        <taxon>Eukaryota</taxon>
        <taxon>Viridiplantae</taxon>
        <taxon>Streptophyta</taxon>
        <taxon>Embryophyta</taxon>
        <taxon>Tracheophyta</taxon>
        <taxon>Spermatophyta</taxon>
        <taxon>Magnoliopsida</taxon>
        <taxon>eudicotyledons</taxon>
        <taxon>Gunneridae</taxon>
        <taxon>Pentapetalae</taxon>
        <taxon>rosids</taxon>
        <taxon>fabids</taxon>
        <taxon>Rosales</taxon>
        <taxon>Cannabaceae</taxon>
        <taxon>Parasponia</taxon>
    </lineage>
</organism>
<dbReference type="STRING" id="3476.A0A2P5AL32"/>
<dbReference type="EMBL" id="JXTB01000538">
    <property type="protein sequence ID" value="PON37244.1"/>
    <property type="molecule type" value="Genomic_DNA"/>
</dbReference>
<dbReference type="PANTHER" id="PTHR32009:SF159">
    <property type="entry name" value="TIR DOMAIN-CONTAINING PROTEIN"/>
    <property type="match status" value="1"/>
</dbReference>
<reference evidence="4" key="1">
    <citation type="submission" date="2016-06" db="EMBL/GenBank/DDBJ databases">
        <title>Parallel loss of symbiosis genes in relatives of nitrogen-fixing non-legume Parasponia.</title>
        <authorList>
            <person name="Van Velzen R."/>
            <person name="Holmer R."/>
            <person name="Bu F."/>
            <person name="Rutten L."/>
            <person name="Van Zeijl A."/>
            <person name="Liu W."/>
            <person name="Santuari L."/>
            <person name="Cao Q."/>
            <person name="Sharma T."/>
            <person name="Shen D."/>
            <person name="Roswanjaya Y."/>
            <person name="Wardhani T."/>
            <person name="Kalhor M.S."/>
            <person name="Jansen J."/>
            <person name="Van den Hoogen J."/>
            <person name="Gungor B."/>
            <person name="Hartog M."/>
            <person name="Hontelez J."/>
            <person name="Verver J."/>
            <person name="Yang W.-C."/>
            <person name="Schijlen E."/>
            <person name="Repin R."/>
            <person name="Schilthuizen M."/>
            <person name="Schranz E."/>
            <person name="Heidstra R."/>
            <person name="Miyata K."/>
            <person name="Fedorova E."/>
            <person name="Kohlen W."/>
            <person name="Bisseling T."/>
            <person name="Smit S."/>
            <person name="Geurts R."/>
        </authorList>
    </citation>
    <scope>NUCLEOTIDE SEQUENCE [LARGE SCALE GENOMIC DNA]</scope>
    <source>
        <strain evidence="4">cv. WU1-14</strain>
    </source>
</reference>
<comment type="caution">
    <text evidence="3">The sequence shown here is derived from an EMBL/GenBank/DDBJ whole genome shotgun (WGS) entry which is preliminary data.</text>
</comment>